<accession>A0A1I3F4N0</accession>
<organism evidence="1 2">
    <name type="scientific">Halpernia frigidisoli</name>
    <dbReference type="NCBI Taxonomy" id="1125876"/>
    <lineage>
        <taxon>Bacteria</taxon>
        <taxon>Pseudomonadati</taxon>
        <taxon>Bacteroidota</taxon>
        <taxon>Flavobacteriia</taxon>
        <taxon>Flavobacteriales</taxon>
        <taxon>Weeksellaceae</taxon>
        <taxon>Chryseobacterium group</taxon>
        <taxon>Halpernia</taxon>
    </lineage>
</organism>
<dbReference type="Proteomes" id="UP000198931">
    <property type="component" value="Unassembled WGS sequence"/>
</dbReference>
<dbReference type="RefSeq" id="WP_090079200.1">
    <property type="nucleotide sequence ID" value="NZ_FOQT01000002.1"/>
</dbReference>
<evidence type="ECO:0008006" key="3">
    <source>
        <dbReference type="Google" id="ProtNLM"/>
    </source>
</evidence>
<evidence type="ECO:0000313" key="2">
    <source>
        <dbReference type="Proteomes" id="UP000198931"/>
    </source>
</evidence>
<protein>
    <recommendedName>
        <fullName evidence="3">Addiction module component</fullName>
    </recommendedName>
</protein>
<reference evidence="1 2" key="1">
    <citation type="submission" date="2016-10" db="EMBL/GenBank/DDBJ databases">
        <authorList>
            <person name="de Groot N.N."/>
        </authorList>
    </citation>
    <scope>NUCLEOTIDE SEQUENCE [LARGE SCALE GENOMIC DNA]</scope>
    <source>
        <strain evidence="1 2">DSM 26000</strain>
    </source>
</reference>
<dbReference type="AlphaFoldDB" id="A0A1I3F4N0"/>
<dbReference type="STRING" id="1125876.SAMN05443292_1154"/>
<proteinExistence type="predicted"/>
<dbReference type="EMBL" id="FOQT01000002">
    <property type="protein sequence ID" value="SFI06167.1"/>
    <property type="molecule type" value="Genomic_DNA"/>
</dbReference>
<evidence type="ECO:0000313" key="1">
    <source>
        <dbReference type="EMBL" id="SFI06167.1"/>
    </source>
</evidence>
<sequence>MENPIIEAKKEIIEWVKNLDELETIQELLDLKNNNNSSFQVNEPELEYAVKDDFDERFSKGMSSENARIESKKRVREWWGK</sequence>
<dbReference type="OrthoDB" id="1270463at2"/>
<name>A0A1I3F4N0_9FLAO</name>
<keyword evidence="2" id="KW-1185">Reference proteome</keyword>
<gene>
    <name evidence="1" type="ORF">SAMN05443292_1154</name>
</gene>